<keyword evidence="6 10" id="KW-0229">DNA integration</keyword>
<dbReference type="PANTHER" id="PTHR30349">
    <property type="entry name" value="PHAGE INTEGRASE-RELATED"/>
    <property type="match status" value="1"/>
</dbReference>
<evidence type="ECO:0000256" key="4">
    <source>
        <dbReference type="ARBA" id="ARBA00022618"/>
    </source>
</evidence>
<keyword evidence="7 10" id="KW-0238">DNA-binding</keyword>
<organism evidence="13 14">
    <name type="scientific">Leeia speluncae</name>
    <dbReference type="NCBI Taxonomy" id="2884804"/>
    <lineage>
        <taxon>Bacteria</taxon>
        <taxon>Pseudomonadati</taxon>
        <taxon>Pseudomonadota</taxon>
        <taxon>Betaproteobacteria</taxon>
        <taxon>Neisseriales</taxon>
        <taxon>Leeiaceae</taxon>
        <taxon>Leeia</taxon>
    </lineage>
</organism>
<protein>
    <recommendedName>
        <fullName evidence="10">Tyrosine recombinase XerC</fullName>
    </recommendedName>
</protein>
<keyword evidence="4 10" id="KW-0132">Cell division</keyword>
<feature type="active site" evidence="10">
    <location>
        <position position="274"/>
    </location>
</feature>
<feature type="active site" evidence="10">
    <location>
        <position position="177"/>
    </location>
</feature>
<dbReference type="Gene3D" id="1.10.443.10">
    <property type="entry name" value="Intergrase catalytic core"/>
    <property type="match status" value="1"/>
</dbReference>
<dbReference type="PROSITE" id="PS51898">
    <property type="entry name" value="TYR_RECOMBINASE"/>
    <property type="match status" value="1"/>
</dbReference>
<dbReference type="InterPro" id="IPR044068">
    <property type="entry name" value="CB"/>
</dbReference>
<feature type="active site" description="O-(3'-phospho-DNA)-tyrosine intermediate" evidence="10">
    <location>
        <position position="283"/>
    </location>
</feature>
<keyword evidence="3 10" id="KW-0963">Cytoplasm</keyword>
<keyword evidence="8 10" id="KW-0233">DNA recombination</keyword>
<comment type="function">
    <text evidence="10">Site-specific tyrosine recombinase, which acts by catalyzing the cutting and rejoining of the recombining DNA molecules. The XerC-XerD complex is essential to convert dimers of the bacterial chromosome into monomers to permit their segregation at cell division. It also contributes to the segregational stability of plasmids.</text>
</comment>
<dbReference type="CDD" id="cd00798">
    <property type="entry name" value="INT_XerDC_C"/>
    <property type="match status" value="1"/>
</dbReference>
<dbReference type="Pfam" id="PF02899">
    <property type="entry name" value="Phage_int_SAM_1"/>
    <property type="match status" value="1"/>
</dbReference>
<keyword evidence="5 10" id="KW-0159">Chromosome partition</keyword>
<evidence type="ECO:0000256" key="10">
    <source>
        <dbReference type="HAMAP-Rule" id="MF_01808"/>
    </source>
</evidence>
<feature type="domain" description="Core-binding (CB)" evidence="12">
    <location>
        <begin position="6"/>
        <end position="92"/>
    </location>
</feature>
<feature type="domain" description="Tyr recombinase" evidence="11">
    <location>
        <begin position="113"/>
        <end position="296"/>
    </location>
</feature>
<sequence length="302" mass="33964">MTLATDLAHKWITPFMRSLRLESGLSENTLEAYRRDLVLFFEFLEQGAADLLVEKVTANNIEHFMQERLGKVKAASVSRELSAVRQFYIYLQKEGLREDNPAAKVSIRGIPRSIPVSISEEEMKRILDYPDTSTPLGMRDSAMFELMYATGLRVSEIIGLTVNQVNIADGMLRVLGKGKKERIVPLGEIAAKKVAAYLEDGRIKLVQNTVQKCLFVSSRGEPISRQYFWQLIRSAAIAVGINKSVSPHDLRHAFATHLLNHGADLRVVQVLLGHADISTTEIYTHVAKDRLQALHAKHHPRK</sequence>
<dbReference type="InterPro" id="IPR013762">
    <property type="entry name" value="Integrase-like_cat_sf"/>
</dbReference>
<comment type="similarity">
    <text evidence="10">Belongs to the 'phage' integrase family. XerC subfamily.</text>
</comment>
<evidence type="ECO:0000256" key="7">
    <source>
        <dbReference type="ARBA" id="ARBA00023125"/>
    </source>
</evidence>
<evidence type="ECO:0000256" key="6">
    <source>
        <dbReference type="ARBA" id="ARBA00022908"/>
    </source>
</evidence>
<dbReference type="SUPFAM" id="SSF56349">
    <property type="entry name" value="DNA breaking-rejoining enzymes"/>
    <property type="match status" value="1"/>
</dbReference>
<dbReference type="NCBIfam" id="TIGR02225">
    <property type="entry name" value="recomb_XerD"/>
    <property type="match status" value="1"/>
</dbReference>
<dbReference type="InterPro" id="IPR050090">
    <property type="entry name" value="Tyrosine_recombinase_XerCD"/>
</dbReference>
<accession>A0ABS8D638</accession>
<evidence type="ECO:0000256" key="1">
    <source>
        <dbReference type="ARBA" id="ARBA00004496"/>
    </source>
</evidence>
<comment type="caution">
    <text evidence="13">The sequence shown here is derived from an EMBL/GenBank/DDBJ whole genome shotgun (WGS) entry which is preliminary data.</text>
</comment>
<evidence type="ECO:0000259" key="12">
    <source>
        <dbReference type="PROSITE" id="PS51900"/>
    </source>
</evidence>
<dbReference type="InterPro" id="IPR010998">
    <property type="entry name" value="Integrase_recombinase_N"/>
</dbReference>
<gene>
    <name evidence="13" type="primary">xerD</name>
    <name evidence="10" type="synonym">xerC</name>
    <name evidence="13" type="ORF">LIN78_08815</name>
</gene>
<dbReference type="InterPro" id="IPR011010">
    <property type="entry name" value="DNA_brk_join_enz"/>
</dbReference>
<feature type="active site" evidence="10">
    <location>
        <position position="248"/>
    </location>
</feature>
<dbReference type="EMBL" id="JAJBZT010000004">
    <property type="protein sequence ID" value="MCB6183649.1"/>
    <property type="molecule type" value="Genomic_DNA"/>
</dbReference>
<dbReference type="InterPro" id="IPR004107">
    <property type="entry name" value="Integrase_SAM-like_N"/>
</dbReference>
<dbReference type="InterPro" id="IPR023009">
    <property type="entry name" value="Tyrosine_recombinase_XerC/XerD"/>
</dbReference>
<feature type="active site" evidence="10">
    <location>
        <position position="153"/>
    </location>
</feature>
<evidence type="ECO:0000313" key="13">
    <source>
        <dbReference type="EMBL" id="MCB6183649.1"/>
    </source>
</evidence>
<comment type="subcellular location">
    <subcellularLocation>
        <location evidence="1 10">Cytoplasm</location>
    </subcellularLocation>
</comment>
<dbReference type="NCBIfam" id="NF001399">
    <property type="entry name" value="PRK00283.1"/>
    <property type="match status" value="1"/>
</dbReference>
<evidence type="ECO:0000256" key="3">
    <source>
        <dbReference type="ARBA" id="ARBA00022490"/>
    </source>
</evidence>
<dbReference type="InterPro" id="IPR002104">
    <property type="entry name" value="Integrase_catalytic"/>
</dbReference>
<dbReference type="PANTHER" id="PTHR30349:SF81">
    <property type="entry name" value="TYROSINE RECOMBINASE XERC"/>
    <property type="match status" value="1"/>
</dbReference>
<dbReference type="Proteomes" id="UP001165395">
    <property type="component" value="Unassembled WGS sequence"/>
</dbReference>
<keyword evidence="14" id="KW-1185">Reference proteome</keyword>
<reference evidence="13" key="1">
    <citation type="submission" date="2021-10" db="EMBL/GenBank/DDBJ databases">
        <title>The complete genome sequence of Leeia sp. TBRC 13508.</title>
        <authorList>
            <person name="Charoenyingcharoen P."/>
            <person name="Yukphan P."/>
        </authorList>
    </citation>
    <scope>NUCLEOTIDE SEQUENCE</scope>
    <source>
        <strain evidence="13">TBRC 13508</strain>
    </source>
</reference>
<evidence type="ECO:0000256" key="5">
    <source>
        <dbReference type="ARBA" id="ARBA00022829"/>
    </source>
</evidence>
<evidence type="ECO:0000256" key="2">
    <source>
        <dbReference type="ARBA" id="ARBA00010450"/>
    </source>
</evidence>
<dbReference type="HAMAP" id="MF_01808">
    <property type="entry name" value="Recomb_XerC_XerD"/>
    <property type="match status" value="1"/>
</dbReference>
<dbReference type="RefSeq" id="WP_227180428.1">
    <property type="nucleotide sequence ID" value="NZ_JAJBZT010000004.1"/>
</dbReference>
<evidence type="ECO:0000313" key="14">
    <source>
        <dbReference type="Proteomes" id="UP001165395"/>
    </source>
</evidence>
<keyword evidence="9 10" id="KW-0131">Cell cycle</keyword>
<evidence type="ECO:0000256" key="9">
    <source>
        <dbReference type="ARBA" id="ARBA00023306"/>
    </source>
</evidence>
<evidence type="ECO:0000256" key="8">
    <source>
        <dbReference type="ARBA" id="ARBA00023172"/>
    </source>
</evidence>
<comment type="similarity">
    <text evidence="2">Belongs to the 'phage' integrase family. XerD subfamily.</text>
</comment>
<dbReference type="PROSITE" id="PS51900">
    <property type="entry name" value="CB"/>
    <property type="match status" value="1"/>
</dbReference>
<proteinExistence type="inferred from homology"/>
<evidence type="ECO:0000259" key="11">
    <source>
        <dbReference type="PROSITE" id="PS51898"/>
    </source>
</evidence>
<dbReference type="Gene3D" id="1.10.150.130">
    <property type="match status" value="1"/>
</dbReference>
<name>A0ABS8D638_9NEIS</name>
<dbReference type="Pfam" id="PF00589">
    <property type="entry name" value="Phage_integrase"/>
    <property type="match status" value="1"/>
</dbReference>
<feature type="active site" evidence="10">
    <location>
        <position position="251"/>
    </location>
</feature>
<comment type="subunit">
    <text evidence="10">Forms a cyclic heterotetrameric complex composed of two molecules of XerC and two molecules of XerD.</text>
</comment>
<dbReference type="InterPro" id="IPR011932">
    <property type="entry name" value="Recomb_XerD"/>
</dbReference>